<dbReference type="EMBL" id="LAZR01027504">
    <property type="protein sequence ID" value="KKL65527.1"/>
    <property type="molecule type" value="Genomic_DNA"/>
</dbReference>
<reference evidence="1" key="1">
    <citation type="journal article" date="2015" name="Nature">
        <title>Complex archaea that bridge the gap between prokaryotes and eukaryotes.</title>
        <authorList>
            <person name="Spang A."/>
            <person name="Saw J.H."/>
            <person name="Jorgensen S.L."/>
            <person name="Zaremba-Niedzwiedzka K."/>
            <person name="Martijn J."/>
            <person name="Lind A.E."/>
            <person name="van Eijk R."/>
            <person name="Schleper C."/>
            <person name="Guy L."/>
            <person name="Ettema T.J."/>
        </authorList>
    </citation>
    <scope>NUCLEOTIDE SEQUENCE</scope>
</reference>
<dbReference type="AlphaFoldDB" id="A0A0F9GR09"/>
<organism evidence="1">
    <name type="scientific">marine sediment metagenome</name>
    <dbReference type="NCBI Taxonomy" id="412755"/>
    <lineage>
        <taxon>unclassified sequences</taxon>
        <taxon>metagenomes</taxon>
        <taxon>ecological metagenomes</taxon>
    </lineage>
</organism>
<gene>
    <name evidence="1" type="ORF">LCGC14_2154090</name>
</gene>
<comment type="caution">
    <text evidence="1">The sequence shown here is derived from an EMBL/GenBank/DDBJ whole genome shotgun (WGS) entry which is preliminary data.</text>
</comment>
<protein>
    <submittedName>
        <fullName evidence="1">Uncharacterized protein</fullName>
    </submittedName>
</protein>
<proteinExistence type="predicted"/>
<evidence type="ECO:0000313" key="1">
    <source>
        <dbReference type="EMBL" id="KKL65527.1"/>
    </source>
</evidence>
<sequence>MSKITIDCEKDKVDIFMDILLRKVDVGFRNFRDDGNTELVTSVGTITVEK</sequence>
<name>A0A0F9GR09_9ZZZZ</name>
<accession>A0A0F9GR09</accession>